<dbReference type="EMBL" id="LAZR01000354">
    <property type="protein sequence ID" value="KKN72849.1"/>
    <property type="molecule type" value="Genomic_DNA"/>
</dbReference>
<evidence type="ECO:0000313" key="1">
    <source>
        <dbReference type="EMBL" id="KKN72849.1"/>
    </source>
</evidence>
<name>A0A0F9T0R2_9ZZZZ</name>
<accession>A0A0F9T0R2</accession>
<proteinExistence type="predicted"/>
<dbReference type="AlphaFoldDB" id="A0A0F9T0R2"/>
<comment type="caution">
    <text evidence="1">The sequence shown here is derived from an EMBL/GenBank/DDBJ whole genome shotgun (WGS) entry which is preliminary data.</text>
</comment>
<organism evidence="1">
    <name type="scientific">marine sediment metagenome</name>
    <dbReference type="NCBI Taxonomy" id="412755"/>
    <lineage>
        <taxon>unclassified sequences</taxon>
        <taxon>metagenomes</taxon>
        <taxon>ecological metagenomes</taxon>
    </lineage>
</organism>
<sequence>MAIKVYAEAGKLDANSIGITLDVDGIKNVDDVLKVVQARLSKNNQVTLWDVIVIIFAINRENKKERNK</sequence>
<protein>
    <submittedName>
        <fullName evidence="1">Uncharacterized protein</fullName>
    </submittedName>
</protein>
<gene>
    <name evidence="1" type="ORF">LCGC14_0407040</name>
</gene>
<reference evidence="1" key="1">
    <citation type="journal article" date="2015" name="Nature">
        <title>Complex archaea that bridge the gap between prokaryotes and eukaryotes.</title>
        <authorList>
            <person name="Spang A."/>
            <person name="Saw J.H."/>
            <person name="Jorgensen S.L."/>
            <person name="Zaremba-Niedzwiedzka K."/>
            <person name="Martijn J."/>
            <person name="Lind A.E."/>
            <person name="van Eijk R."/>
            <person name="Schleper C."/>
            <person name="Guy L."/>
            <person name="Ettema T.J."/>
        </authorList>
    </citation>
    <scope>NUCLEOTIDE SEQUENCE</scope>
</reference>